<gene>
    <name evidence="2" type="ORF">WR25_23206</name>
</gene>
<dbReference type="Proteomes" id="UP000218231">
    <property type="component" value="Unassembled WGS sequence"/>
</dbReference>
<evidence type="ECO:0000256" key="1">
    <source>
        <dbReference type="SAM" id="MobiDB-lite"/>
    </source>
</evidence>
<keyword evidence="3" id="KW-1185">Reference proteome</keyword>
<proteinExistence type="predicted"/>
<evidence type="ECO:0000313" key="2">
    <source>
        <dbReference type="EMBL" id="PAV71415.1"/>
    </source>
</evidence>
<organism evidence="2 3">
    <name type="scientific">Diploscapter pachys</name>
    <dbReference type="NCBI Taxonomy" id="2018661"/>
    <lineage>
        <taxon>Eukaryota</taxon>
        <taxon>Metazoa</taxon>
        <taxon>Ecdysozoa</taxon>
        <taxon>Nematoda</taxon>
        <taxon>Chromadorea</taxon>
        <taxon>Rhabditida</taxon>
        <taxon>Rhabditina</taxon>
        <taxon>Rhabditomorpha</taxon>
        <taxon>Rhabditoidea</taxon>
        <taxon>Rhabditidae</taxon>
        <taxon>Diploscapter</taxon>
    </lineage>
</organism>
<protein>
    <submittedName>
        <fullName evidence="2">Uncharacterized protein</fullName>
    </submittedName>
</protein>
<feature type="compositionally biased region" description="Basic and acidic residues" evidence="1">
    <location>
        <begin position="77"/>
        <end position="98"/>
    </location>
</feature>
<feature type="region of interest" description="Disordered" evidence="1">
    <location>
        <begin position="1"/>
        <end position="111"/>
    </location>
</feature>
<dbReference type="EMBL" id="LIAE01009041">
    <property type="protein sequence ID" value="PAV71415.1"/>
    <property type="molecule type" value="Genomic_DNA"/>
</dbReference>
<reference evidence="2 3" key="1">
    <citation type="journal article" date="2017" name="Curr. Biol.">
        <title>Genome architecture and evolution of a unichromosomal asexual nematode.</title>
        <authorList>
            <person name="Fradin H."/>
            <person name="Zegar C."/>
            <person name="Gutwein M."/>
            <person name="Lucas J."/>
            <person name="Kovtun M."/>
            <person name="Corcoran D."/>
            <person name="Baugh L.R."/>
            <person name="Kiontke K."/>
            <person name="Gunsalus K."/>
            <person name="Fitch D.H."/>
            <person name="Piano F."/>
        </authorList>
    </citation>
    <scope>NUCLEOTIDE SEQUENCE [LARGE SCALE GENOMIC DNA]</scope>
    <source>
        <strain evidence="2">PF1309</strain>
    </source>
</reference>
<name>A0A2A2KBU8_9BILA</name>
<evidence type="ECO:0000313" key="3">
    <source>
        <dbReference type="Proteomes" id="UP000218231"/>
    </source>
</evidence>
<dbReference type="AlphaFoldDB" id="A0A2A2KBU8"/>
<comment type="caution">
    <text evidence="2">The sequence shown here is derived from an EMBL/GenBank/DDBJ whole genome shotgun (WGS) entry which is preliminary data.</text>
</comment>
<accession>A0A2A2KBU8</accession>
<sequence length="111" mass="12460">MSARRHHGPIGDPDPPHRPPPPREQPAHIGAGRRLVGKAAHQFAPLRPDPPPARLDHHPPEQIPIRRHPPAPTHVARGIDGDEINGRERQLVHADESRRRRQPCPTDFLSQ</sequence>